<dbReference type="HOGENOM" id="CLU_028808_3_0_7"/>
<organism evidence="8 9">
    <name type="scientific">Desulfurivibrio alkaliphilus (strain DSM 19089 / UNIQEM U267 / AHT2)</name>
    <dbReference type="NCBI Taxonomy" id="589865"/>
    <lineage>
        <taxon>Bacteria</taxon>
        <taxon>Pseudomonadati</taxon>
        <taxon>Thermodesulfobacteriota</taxon>
        <taxon>Desulfobulbia</taxon>
        <taxon>Desulfobulbales</taxon>
        <taxon>Desulfobulbaceae</taxon>
        <taxon>Desulfurivibrio</taxon>
    </lineage>
</organism>
<feature type="transmembrane region" description="Helical" evidence="7">
    <location>
        <begin position="75"/>
        <end position="94"/>
    </location>
</feature>
<evidence type="ECO:0000256" key="3">
    <source>
        <dbReference type="ARBA" id="ARBA00022692"/>
    </source>
</evidence>
<dbReference type="Gene3D" id="1.10.3470.10">
    <property type="entry name" value="ABC transporter involved in vitamin B12 uptake, BtuC"/>
    <property type="match status" value="1"/>
</dbReference>
<feature type="transmembrane region" description="Helical" evidence="7">
    <location>
        <begin position="144"/>
        <end position="163"/>
    </location>
</feature>
<keyword evidence="3 6" id="KW-0812">Transmembrane</keyword>
<keyword evidence="5 7" id="KW-0472">Membrane</keyword>
<comment type="similarity">
    <text evidence="2 6">Belongs to the ABC-3 integral membrane protein family.</text>
</comment>
<evidence type="ECO:0000256" key="1">
    <source>
        <dbReference type="ARBA" id="ARBA00004141"/>
    </source>
</evidence>
<feature type="transmembrane region" description="Helical" evidence="7">
    <location>
        <begin position="231"/>
        <end position="251"/>
    </location>
</feature>
<name>D6Z1D2_DESAT</name>
<dbReference type="SUPFAM" id="SSF81345">
    <property type="entry name" value="ABC transporter involved in vitamin B12 uptake, BtuC"/>
    <property type="match status" value="1"/>
</dbReference>
<evidence type="ECO:0000256" key="7">
    <source>
        <dbReference type="SAM" id="Phobius"/>
    </source>
</evidence>
<dbReference type="PANTHER" id="PTHR30477:SF18">
    <property type="entry name" value="METAL TRANSPORT SYSTEM MEMBRANE PROTEIN CT_417-RELATED"/>
    <property type="match status" value="1"/>
</dbReference>
<dbReference type="GO" id="GO:0010043">
    <property type="term" value="P:response to zinc ion"/>
    <property type="evidence" value="ECO:0007669"/>
    <property type="project" value="TreeGrafter"/>
</dbReference>
<evidence type="ECO:0000256" key="4">
    <source>
        <dbReference type="ARBA" id="ARBA00022989"/>
    </source>
</evidence>
<keyword evidence="6" id="KW-0813">Transport</keyword>
<evidence type="ECO:0000256" key="6">
    <source>
        <dbReference type="RuleBase" id="RU003943"/>
    </source>
</evidence>
<dbReference type="KEGG" id="dak:DaAHT2_0683"/>
<dbReference type="FunCoup" id="D6Z1D2">
    <property type="interactions" value="304"/>
</dbReference>
<sequence>MFELIEALRNPDISFFRHAFLVGLLASVSFGIMGTYVVAKRISYLAGAIAHCVLGGIGAGLYLQHRVGIGWFDPLYGALIAALLAALIIGLVSLHAKQREDTVIGALWATGMAIGLLFIAQTPGYVEPMSYLFGNILLISQTDIWLVLGLNLVVVTVCAVFYHQLLAVCFDGEFARLRGLNSDLYHLLLLCLTALTVVLLVRVVGIIMVIALLTLPAAVAGTFARTLGQMMLGAIVCCLLFVSFGLGISFLHDLPSGPTIILVAAGAYLLSLLARRS</sequence>
<keyword evidence="9" id="KW-1185">Reference proteome</keyword>
<dbReference type="Pfam" id="PF00950">
    <property type="entry name" value="ABC-3"/>
    <property type="match status" value="1"/>
</dbReference>
<dbReference type="eggNOG" id="COG1108">
    <property type="taxonomic scope" value="Bacteria"/>
</dbReference>
<proteinExistence type="inferred from homology"/>
<evidence type="ECO:0000256" key="2">
    <source>
        <dbReference type="ARBA" id="ARBA00008034"/>
    </source>
</evidence>
<dbReference type="PANTHER" id="PTHR30477">
    <property type="entry name" value="ABC-TRANSPORTER METAL-BINDING PROTEIN"/>
    <property type="match status" value="1"/>
</dbReference>
<feature type="transmembrane region" description="Helical" evidence="7">
    <location>
        <begin position="257"/>
        <end position="274"/>
    </location>
</feature>
<gene>
    <name evidence="8" type="ordered locus">DaAHT2_0683</name>
</gene>
<evidence type="ECO:0000313" key="9">
    <source>
        <dbReference type="Proteomes" id="UP000001508"/>
    </source>
</evidence>
<dbReference type="InterPro" id="IPR001626">
    <property type="entry name" value="ABC_TroCD"/>
</dbReference>
<feature type="transmembrane region" description="Helical" evidence="7">
    <location>
        <begin position="15"/>
        <end position="37"/>
    </location>
</feature>
<dbReference type="STRING" id="589865.DaAHT2_0683"/>
<dbReference type="InterPro" id="IPR037294">
    <property type="entry name" value="ABC_BtuC-like"/>
</dbReference>
<dbReference type="GO" id="GO:0055085">
    <property type="term" value="P:transmembrane transport"/>
    <property type="evidence" value="ECO:0007669"/>
    <property type="project" value="InterPro"/>
</dbReference>
<feature type="transmembrane region" description="Helical" evidence="7">
    <location>
        <begin position="44"/>
        <end position="63"/>
    </location>
</feature>
<reference evidence="9" key="1">
    <citation type="submission" date="2010-02" db="EMBL/GenBank/DDBJ databases">
        <title>Complete sequence of Desulfurivibrio alkaliphilus AHT2.</title>
        <authorList>
            <consortium name="US DOE Joint Genome Institute"/>
            <person name="Pitluck S."/>
            <person name="Chertkov O."/>
            <person name="Detter J.C."/>
            <person name="Han C."/>
            <person name="Tapia R."/>
            <person name="Larimer F."/>
            <person name="Land M."/>
            <person name="Hauser L."/>
            <person name="Kyrpides N."/>
            <person name="Mikhailova N."/>
            <person name="Sorokin D.Y."/>
            <person name="Muyzer G."/>
            <person name="Woyke T."/>
        </authorList>
    </citation>
    <scope>NUCLEOTIDE SEQUENCE [LARGE SCALE GENOMIC DNA]</scope>
    <source>
        <strain evidence="9">DSM 19089 / UNIQEM U267 / AHT2</strain>
    </source>
</reference>
<comment type="subcellular location">
    <subcellularLocation>
        <location evidence="6">Cell membrane</location>
        <topology evidence="6">Multi-pass membrane protein</topology>
    </subcellularLocation>
    <subcellularLocation>
        <location evidence="1">Membrane</location>
        <topology evidence="1">Multi-pass membrane protein</topology>
    </subcellularLocation>
</comment>
<feature type="transmembrane region" description="Helical" evidence="7">
    <location>
        <begin position="106"/>
        <end position="124"/>
    </location>
</feature>
<evidence type="ECO:0000256" key="5">
    <source>
        <dbReference type="ARBA" id="ARBA00023136"/>
    </source>
</evidence>
<evidence type="ECO:0000313" key="8">
    <source>
        <dbReference type="EMBL" id="ADH85387.1"/>
    </source>
</evidence>
<dbReference type="InParanoid" id="D6Z1D2"/>
<feature type="transmembrane region" description="Helical" evidence="7">
    <location>
        <begin position="206"/>
        <end position="224"/>
    </location>
</feature>
<accession>D6Z1D2</accession>
<dbReference type="RefSeq" id="WP_013162917.1">
    <property type="nucleotide sequence ID" value="NC_014216.1"/>
</dbReference>
<keyword evidence="4 7" id="KW-1133">Transmembrane helix</keyword>
<dbReference type="EMBL" id="CP001940">
    <property type="protein sequence ID" value="ADH85387.1"/>
    <property type="molecule type" value="Genomic_DNA"/>
</dbReference>
<dbReference type="Proteomes" id="UP000001508">
    <property type="component" value="Chromosome"/>
</dbReference>
<feature type="transmembrane region" description="Helical" evidence="7">
    <location>
        <begin position="184"/>
        <end position="200"/>
    </location>
</feature>
<dbReference type="GO" id="GO:0043190">
    <property type="term" value="C:ATP-binding cassette (ABC) transporter complex"/>
    <property type="evidence" value="ECO:0007669"/>
    <property type="project" value="InterPro"/>
</dbReference>
<dbReference type="AlphaFoldDB" id="D6Z1D2"/>
<protein>
    <submittedName>
        <fullName evidence="8">ABC-3 protein</fullName>
    </submittedName>
</protein>